<dbReference type="Pfam" id="PF02872">
    <property type="entry name" value="5_nucleotid_C"/>
    <property type="match status" value="1"/>
</dbReference>
<gene>
    <name evidence="8" type="ORF">EV663_108102</name>
</gene>
<dbReference type="OrthoDB" id="9803927at2"/>
<keyword evidence="4 5" id="KW-0547">Nucleotide-binding</keyword>
<dbReference type="GO" id="GO:0030288">
    <property type="term" value="C:outer membrane-bounded periplasmic space"/>
    <property type="evidence" value="ECO:0007669"/>
    <property type="project" value="TreeGrafter"/>
</dbReference>
<feature type="domain" description="Calcineurin-like phosphoesterase" evidence="6">
    <location>
        <begin position="47"/>
        <end position="287"/>
    </location>
</feature>
<dbReference type="GO" id="GO:0009166">
    <property type="term" value="P:nucleotide catabolic process"/>
    <property type="evidence" value="ECO:0007669"/>
    <property type="project" value="InterPro"/>
</dbReference>
<dbReference type="Proteomes" id="UP000295050">
    <property type="component" value="Unassembled WGS sequence"/>
</dbReference>
<dbReference type="InterPro" id="IPR006179">
    <property type="entry name" value="5_nucleotidase/apyrase"/>
</dbReference>
<dbReference type="AlphaFoldDB" id="A0A4R2RLW6"/>
<dbReference type="PANTHER" id="PTHR11575:SF6">
    <property type="entry name" value="2',3'-CYCLIC-NUCLEOTIDE 2'-PHOSPHODIESTERASE_3'-NUCLEOTIDASE"/>
    <property type="match status" value="1"/>
</dbReference>
<evidence type="ECO:0000313" key="8">
    <source>
        <dbReference type="EMBL" id="TCP60741.1"/>
    </source>
</evidence>
<evidence type="ECO:0000256" key="3">
    <source>
        <dbReference type="ARBA" id="ARBA00022729"/>
    </source>
</evidence>
<dbReference type="Gene3D" id="3.90.780.10">
    <property type="entry name" value="5'-Nucleotidase, C-terminal domain"/>
    <property type="match status" value="1"/>
</dbReference>
<dbReference type="InterPro" id="IPR041827">
    <property type="entry name" value="CpdB_N"/>
</dbReference>
<keyword evidence="5" id="KW-0378">Hydrolase</keyword>
<keyword evidence="3" id="KW-0732">Signal</keyword>
<dbReference type="Gene3D" id="3.60.21.10">
    <property type="match status" value="1"/>
</dbReference>
<dbReference type="RefSeq" id="WP_132951623.1">
    <property type="nucleotide sequence ID" value="NZ_SLXU01000008.1"/>
</dbReference>
<organism evidence="8 9">
    <name type="scientific">Rhodovulum bhavnagarense</name>
    <dbReference type="NCBI Taxonomy" id="992286"/>
    <lineage>
        <taxon>Bacteria</taxon>
        <taxon>Pseudomonadati</taxon>
        <taxon>Pseudomonadota</taxon>
        <taxon>Alphaproteobacteria</taxon>
        <taxon>Rhodobacterales</taxon>
        <taxon>Paracoccaceae</taxon>
        <taxon>Rhodovulum</taxon>
    </lineage>
</organism>
<keyword evidence="9" id="KW-1185">Reference proteome</keyword>
<evidence type="ECO:0000256" key="1">
    <source>
        <dbReference type="ARBA" id="ARBA00006654"/>
    </source>
</evidence>
<dbReference type="SUPFAM" id="SSF55816">
    <property type="entry name" value="5'-nucleotidase (syn. UDP-sugar hydrolase), C-terminal domain"/>
    <property type="match status" value="1"/>
</dbReference>
<dbReference type="InterPro" id="IPR004843">
    <property type="entry name" value="Calcineurin-like_PHP"/>
</dbReference>
<dbReference type="InterPro" id="IPR008334">
    <property type="entry name" value="5'-Nucleotdase_C"/>
</dbReference>
<dbReference type="GO" id="GO:0000166">
    <property type="term" value="F:nucleotide binding"/>
    <property type="evidence" value="ECO:0007669"/>
    <property type="project" value="UniProtKB-KW"/>
</dbReference>
<feature type="domain" description="5'-Nucleotidase C-terminal" evidence="7">
    <location>
        <begin position="402"/>
        <end position="580"/>
    </location>
</feature>
<protein>
    <submittedName>
        <fullName evidence="8">2',3'-cyclic-nucleotide 2'-phosphodiesterase/3'-nucleotidase</fullName>
    </submittedName>
</protein>
<dbReference type="CDD" id="cd07410">
    <property type="entry name" value="MPP_CpdB_N"/>
    <property type="match status" value="1"/>
</dbReference>
<dbReference type="GO" id="GO:0046872">
    <property type="term" value="F:metal ion binding"/>
    <property type="evidence" value="ECO:0007669"/>
    <property type="project" value="UniProtKB-KW"/>
</dbReference>
<dbReference type="SUPFAM" id="SSF56300">
    <property type="entry name" value="Metallo-dependent phosphatases"/>
    <property type="match status" value="1"/>
</dbReference>
<reference evidence="8 9" key="1">
    <citation type="submission" date="2019-03" db="EMBL/GenBank/DDBJ databases">
        <title>Genomic Encyclopedia of Type Strains, Phase IV (KMG-IV): sequencing the most valuable type-strain genomes for metagenomic binning, comparative biology and taxonomic classification.</title>
        <authorList>
            <person name="Goeker M."/>
        </authorList>
    </citation>
    <scope>NUCLEOTIDE SEQUENCE [LARGE SCALE GENOMIC DNA]</scope>
    <source>
        <strain evidence="8 9">DSM 24766</strain>
    </source>
</reference>
<evidence type="ECO:0000259" key="7">
    <source>
        <dbReference type="Pfam" id="PF02872"/>
    </source>
</evidence>
<dbReference type="EMBL" id="SLXU01000008">
    <property type="protein sequence ID" value="TCP60741.1"/>
    <property type="molecule type" value="Genomic_DNA"/>
</dbReference>
<evidence type="ECO:0000256" key="4">
    <source>
        <dbReference type="ARBA" id="ARBA00022741"/>
    </source>
</evidence>
<evidence type="ECO:0000259" key="6">
    <source>
        <dbReference type="Pfam" id="PF00149"/>
    </source>
</evidence>
<sequence>MAQAHISCAVRFNLSCRHADAGTAPGAPLIVPHRFTTLASKNQAHLRLMGTTDLHMHVFPYDYYADRCADGVGLARTAAHVDAIRAEAANAMLLDSGDFLQGNPMGDYIAYERGMREGDLHPVIAAMNAVGFDAATLGNHDFNYGLDFLVKSLAGARFPVLSANVVTGMGTTPYDDTHLVKPHIILERTLIDGTGKAHPFKVGLIGLAPPQITTWDRHYLKGRVRTRDIVETARAHVPLMKEKGADIIVALAHSGIGEPRHVEGQENACLPLATLEGIDAVMSGHQHLTFPGPAFAGIPGVDAERGTIHGKPAVMSGFWGSHLGVIDLMLERDAGHWRIVTHDCALRPISRRGKNREIAPLVESRAHVLNAAARAHVETLGYIRRPLGRTTAPLHSYFALVADDPSVQIVSNAQRDYMERMLKGGPHEHLPLLSAVAPFKTGGRGGPDHYTDIPAGRLALRHLADLYPYPNTVRALRVSGAQLKGWLERSAGIFNQITPGGTDQELLNPAFPGYNFDVIDGVRYQIEISQPSRFDIEGNIVNPGASRIVALTWQGRPVSDDMEFVIVTNNYRADGGGAFPGTGCDTAIVKSPTTIRDVILRHVVETSPLTPGADGNWRLAPLPGTTVLFDTSPQAAHHATRVLGLAIEPAGEGAGGFARFRLRL</sequence>
<dbReference type="PANTHER" id="PTHR11575">
    <property type="entry name" value="5'-NUCLEOTIDASE-RELATED"/>
    <property type="match status" value="1"/>
</dbReference>
<comment type="similarity">
    <text evidence="1 5">Belongs to the 5'-nucleotidase family.</text>
</comment>
<name>A0A4R2RLW6_9RHOB</name>
<dbReference type="InterPro" id="IPR029052">
    <property type="entry name" value="Metallo-depent_PP-like"/>
</dbReference>
<accession>A0A4R2RLW6</accession>
<evidence type="ECO:0000256" key="5">
    <source>
        <dbReference type="RuleBase" id="RU362119"/>
    </source>
</evidence>
<comment type="caution">
    <text evidence="8">The sequence shown here is derived from an EMBL/GenBank/DDBJ whole genome shotgun (WGS) entry which is preliminary data.</text>
</comment>
<proteinExistence type="inferred from homology"/>
<evidence type="ECO:0000256" key="2">
    <source>
        <dbReference type="ARBA" id="ARBA00022723"/>
    </source>
</evidence>
<evidence type="ECO:0000313" key="9">
    <source>
        <dbReference type="Proteomes" id="UP000295050"/>
    </source>
</evidence>
<dbReference type="PRINTS" id="PR01607">
    <property type="entry name" value="APYRASEFAMLY"/>
</dbReference>
<dbReference type="GO" id="GO:0016787">
    <property type="term" value="F:hydrolase activity"/>
    <property type="evidence" value="ECO:0007669"/>
    <property type="project" value="UniProtKB-KW"/>
</dbReference>
<dbReference type="Pfam" id="PF00149">
    <property type="entry name" value="Metallophos"/>
    <property type="match status" value="1"/>
</dbReference>
<dbReference type="InterPro" id="IPR036907">
    <property type="entry name" value="5'-Nucleotdase_C_sf"/>
</dbReference>
<keyword evidence="2" id="KW-0479">Metal-binding</keyword>
<dbReference type="NCBIfam" id="NF006938">
    <property type="entry name" value="PRK09420.1"/>
    <property type="match status" value="1"/>
</dbReference>